<accession>A0A8S5MDG2</accession>
<proteinExistence type="predicted"/>
<reference evidence="1" key="1">
    <citation type="journal article" date="2021" name="Proc. Natl. Acad. Sci. U.S.A.">
        <title>A Catalog of Tens of Thousands of Viruses from Human Metagenomes Reveals Hidden Associations with Chronic Diseases.</title>
        <authorList>
            <person name="Tisza M.J."/>
            <person name="Buck C.B."/>
        </authorList>
    </citation>
    <scope>NUCLEOTIDE SEQUENCE</scope>
    <source>
        <strain evidence="1">CtX581</strain>
    </source>
</reference>
<name>A0A8S5MDG2_9CAUD</name>
<sequence length="89" mass="10659">MHMLHYPDSKGYTFDGVRLYTENFGLIYEAKKIDESIVIKMVSNLFKAESFEWRSPYHYTINKRPIVVREVDNGLNVWANEKFVKRIRD</sequence>
<dbReference type="EMBL" id="BK014883">
    <property type="protein sequence ID" value="DAD80377.1"/>
    <property type="molecule type" value="Genomic_DNA"/>
</dbReference>
<protein>
    <submittedName>
        <fullName evidence="1">Uncharacterized protein</fullName>
    </submittedName>
</protein>
<organism evidence="1">
    <name type="scientific">Siphoviridae sp. ctX581</name>
    <dbReference type="NCBI Taxonomy" id="2826365"/>
    <lineage>
        <taxon>Viruses</taxon>
        <taxon>Duplodnaviria</taxon>
        <taxon>Heunggongvirae</taxon>
        <taxon>Uroviricota</taxon>
        <taxon>Caudoviricetes</taxon>
    </lineage>
</organism>
<evidence type="ECO:0000313" key="1">
    <source>
        <dbReference type="EMBL" id="DAD80377.1"/>
    </source>
</evidence>